<sequence>MPWWKNPKRSKFGKWLDRNGVNQKDFAKDSNVSRATISKLCNDKNYVPSANVLKKVMKLSRTIDKSKKTDDFFNI</sequence>
<dbReference type="PROSITE" id="PS50943">
    <property type="entry name" value="HTH_CROC1"/>
    <property type="match status" value="1"/>
</dbReference>
<evidence type="ECO:0000259" key="1">
    <source>
        <dbReference type="PROSITE" id="PS50943"/>
    </source>
</evidence>
<gene>
    <name evidence="2" type="ORF">ShirakiTB12_54310</name>
</gene>
<dbReference type="Proteomes" id="UP001165240">
    <property type="component" value="Unassembled WGS sequence"/>
</dbReference>
<accession>A0AAX6BT67</accession>
<protein>
    <recommendedName>
        <fullName evidence="1">HTH cro/C1-type domain-containing protein</fullName>
    </recommendedName>
</protein>
<dbReference type="InterPro" id="IPR010982">
    <property type="entry name" value="Lambda_DNA-bd_dom_sf"/>
</dbReference>
<reference evidence="2" key="1">
    <citation type="journal article" date="2024" name="Appl Microbiol">
        <title>Effect of kuratsuki Bacillus and Priestia on Taste of Sake.</title>
        <authorList>
            <person name="Kobayashi K."/>
            <person name="Nishida H."/>
        </authorList>
    </citation>
    <scope>NUCLEOTIDE SEQUENCE</scope>
    <source>
        <strain evidence="2">B-12</strain>
    </source>
</reference>
<dbReference type="SUPFAM" id="SSF47413">
    <property type="entry name" value="lambda repressor-like DNA-binding domains"/>
    <property type="match status" value="1"/>
</dbReference>
<dbReference type="Gene3D" id="1.10.260.40">
    <property type="entry name" value="lambda repressor-like DNA-binding domains"/>
    <property type="match status" value="1"/>
</dbReference>
<dbReference type="GO" id="GO:0003677">
    <property type="term" value="F:DNA binding"/>
    <property type="evidence" value="ECO:0007669"/>
    <property type="project" value="InterPro"/>
</dbReference>
<dbReference type="CDD" id="cd00093">
    <property type="entry name" value="HTH_XRE"/>
    <property type="match status" value="1"/>
</dbReference>
<dbReference type="RefSeq" id="WP_310876686.1">
    <property type="nucleotide sequence ID" value="NZ_BSYK01000005.1"/>
</dbReference>
<dbReference type="AlphaFoldDB" id="A0AAX6BT67"/>
<evidence type="ECO:0000313" key="2">
    <source>
        <dbReference type="EMBL" id="GMG76962.1"/>
    </source>
</evidence>
<dbReference type="Pfam" id="PF13443">
    <property type="entry name" value="HTH_26"/>
    <property type="match status" value="1"/>
</dbReference>
<organism evidence="2 3">
    <name type="scientific">Priestia megaterium</name>
    <name type="common">Bacillus megaterium</name>
    <dbReference type="NCBI Taxonomy" id="1404"/>
    <lineage>
        <taxon>Bacteria</taxon>
        <taxon>Bacillati</taxon>
        <taxon>Bacillota</taxon>
        <taxon>Bacilli</taxon>
        <taxon>Bacillales</taxon>
        <taxon>Bacillaceae</taxon>
        <taxon>Priestia</taxon>
    </lineage>
</organism>
<dbReference type="EMBL" id="BSYK01000005">
    <property type="protein sequence ID" value="GMG76962.1"/>
    <property type="molecule type" value="Genomic_DNA"/>
</dbReference>
<name>A0AAX6BT67_PRIMG</name>
<feature type="domain" description="HTH cro/C1-type" evidence="1">
    <location>
        <begin position="18"/>
        <end position="59"/>
    </location>
</feature>
<proteinExistence type="predicted"/>
<comment type="caution">
    <text evidence="2">The sequence shown here is derived from an EMBL/GenBank/DDBJ whole genome shotgun (WGS) entry which is preliminary data.</text>
</comment>
<dbReference type="InterPro" id="IPR001387">
    <property type="entry name" value="Cro/C1-type_HTH"/>
</dbReference>
<evidence type="ECO:0000313" key="3">
    <source>
        <dbReference type="Proteomes" id="UP001165240"/>
    </source>
</evidence>